<accession>A0A4Q0Y8A4</accession>
<keyword evidence="2" id="KW-1185">Reference proteome</keyword>
<sequence>MIFEAEMKYLQRIALLLVVSSNLVGCVPIPSKNIETPNVSGVLTEDGVGLEGYSIQLAYGVSDSCSVNSRQEVLSTITDKEGAFIFKNTYKWSLVRWALPLDGIDYFNLCIIAPDGRKKWAYIPQIRTPSWAPDIKLSCENEKLLLEPKEVESGFKIKPTCEEVRL</sequence>
<protein>
    <submittedName>
        <fullName evidence="1">Uncharacterized protein</fullName>
    </submittedName>
</protein>
<dbReference type="Proteomes" id="UP000290287">
    <property type="component" value="Unassembled WGS sequence"/>
</dbReference>
<gene>
    <name evidence="1" type="ORF">CS022_24570</name>
</gene>
<dbReference type="AlphaFoldDB" id="A0A4Q0Y8A4"/>
<name>A0A4Q0Y8A4_9GAMM</name>
<organism evidence="1 2">
    <name type="scientific">Veronia nyctiphanis</name>
    <dbReference type="NCBI Taxonomy" id="1278244"/>
    <lineage>
        <taxon>Bacteria</taxon>
        <taxon>Pseudomonadati</taxon>
        <taxon>Pseudomonadota</taxon>
        <taxon>Gammaproteobacteria</taxon>
        <taxon>Vibrionales</taxon>
        <taxon>Vibrionaceae</taxon>
        <taxon>Veronia</taxon>
    </lineage>
</organism>
<proteinExistence type="predicted"/>
<dbReference type="EMBL" id="PEIB01000081">
    <property type="protein sequence ID" value="RXJ66460.1"/>
    <property type="molecule type" value="Genomic_DNA"/>
</dbReference>
<evidence type="ECO:0000313" key="2">
    <source>
        <dbReference type="Proteomes" id="UP000290287"/>
    </source>
</evidence>
<evidence type="ECO:0000313" key="1">
    <source>
        <dbReference type="EMBL" id="RXJ66460.1"/>
    </source>
</evidence>
<comment type="caution">
    <text evidence="1">The sequence shown here is derived from an EMBL/GenBank/DDBJ whole genome shotgun (WGS) entry which is preliminary data.</text>
</comment>
<reference evidence="1 2" key="1">
    <citation type="submission" date="2017-10" db="EMBL/GenBank/DDBJ databases">
        <title>Nyctiphanis sp. nov., isolated from the stomach of the euphausiid Nyctiphanes simplex (Hansen, 1911) in the Gulf of California.</title>
        <authorList>
            <person name="Gomez-Gil B."/>
            <person name="Aguilar-Mendez M."/>
            <person name="Lopez-Cortes A."/>
            <person name="Gomez-Gutierrez J."/>
            <person name="Roque A."/>
            <person name="Lang E."/>
            <person name="Gonzalez-Castillo A."/>
        </authorList>
    </citation>
    <scope>NUCLEOTIDE SEQUENCE [LARGE SCALE GENOMIC DNA]</scope>
    <source>
        <strain evidence="1 2">CAIM 600</strain>
    </source>
</reference>